<dbReference type="EnsemblMetazoa" id="CLYHEMT012688.1">
    <property type="protein sequence ID" value="CLYHEMP012688.1"/>
    <property type="gene ID" value="CLYHEMG012688"/>
</dbReference>
<feature type="region of interest" description="Disordered" evidence="8">
    <location>
        <begin position="274"/>
        <end position="299"/>
    </location>
</feature>
<dbReference type="GO" id="GO:0008270">
    <property type="term" value="F:zinc ion binding"/>
    <property type="evidence" value="ECO:0007669"/>
    <property type="project" value="UniProtKB-UniRule"/>
</dbReference>
<keyword evidence="5 6" id="KW-0482">Metalloprotease</keyword>
<dbReference type="PRINTS" id="PR00480">
    <property type="entry name" value="ASTACIN"/>
</dbReference>
<keyword evidence="2 6" id="KW-0479">Metal-binding</keyword>
<keyword evidence="11" id="KW-1185">Reference proteome</keyword>
<name>A0A7M5VFM9_9CNID</name>
<accession>A0A7M5VFM9</accession>
<feature type="binding site" evidence="6">
    <location>
        <position position="174"/>
    </location>
    <ligand>
        <name>Zn(2+)</name>
        <dbReference type="ChEBI" id="CHEBI:29105"/>
        <note>catalytic</note>
    </ligand>
</feature>
<organism evidence="10 11">
    <name type="scientific">Clytia hemisphaerica</name>
    <dbReference type="NCBI Taxonomy" id="252671"/>
    <lineage>
        <taxon>Eukaryota</taxon>
        <taxon>Metazoa</taxon>
        <taxon>Cnidaria</taxon>
        <taxon>Hydrozoa</taxon>
        <taxon>Hydroidolina</taxon>
        <taxon>Leptothecata</taxon>
        <taxon>Obeliida</taxon>
        <taxon>Clytiidae</taxon>
        <taxon>Clytia</taxon>
    </lineage>
</organism>
<evidence type="ECO:0000256" key="5">
    <source>
        <dbReference type="ARBA" id="ARBA00023049"/>
    </source>
</evidence>
<dbReference type="CDD" id="cd04280">
    <property type="entry name" value="ZnMc_astacin_like"/>
    <property type="match status" value="1"/>
</dbReference>
<evidence type="ECO:0000256" key="8">
    <source>
        <dbReference type="SAM" id="MobiDB-lite"/>
    </source>
</evidence>
<dbReference type="SMART" id="SM00235">
    <property type="entry name" value="ZnMc"/>
    <property type="match status" value="1"/>
</dbReference>
<evidence type="ECO:0000259" key="9">
    <source>
        <dbReference type="PROSITE" id="PS51864"/>
    </source>
</evidence>
<dbReference type="Gene3D" id="2.80.10.50">
    <property type="match status" value="1"/>
</dbReference>
<feature type="binding site" evidence="6">
    <location>
        <position position="184"/>
    </location>
    <ligand>
        <name>Zn(2+)</name>
        <dbReference type="ChEBI" id="CHEBI:29105"/>
        <note>catalytic</note>
    </ligand>
</feature>
<feature type="domain" description="Peptidase M12A" evidence="9">
    <location>
        <begin position="80"/>
        <end position="274"/>
    </location>
</feature>
<dbReference type="PROSITE" id="PS51864">
    <property type="entry name" value="ASTACIN"/>
    <property type="match status" value="1"/>
</dbReference>
<feature type="active site" evidence="6">
    <location>
        <position position="175"/>
    </location>
</feature>
<dbReference type="PANTHER" id="PTHR10127:SF780">
    <property type="entry name" value="METALLOENDOPEPTIDASE"/>
    <property type="match status" value="1"/>
</dbReference>
<dbReference type="SUPFAM" id="SSF55486">
    <property type="entry name" value="Metalloproteases ('zincins'), catalytic domain"/>
    <property type="match status" value="1"/>
</dbReference>
<sequence length="419" mass="47588">AFKVKKEPRNWYWTPSSTFGLRGKRRMLHLNIWVILIVSNALVNCEWNQLMESSEYFEGDIELNATQQAILNAPAGSGYALTKRGIYTHWPFNKPIAYHIDDVYEKSQYHRVKLENALKDYEAQTCLRFVKRTNERQYINFGSGRGCSSMVGMQANGNFIRLARGCFSHGTLLHEIAHSLGIWHEQNRPDRDLYIKVRPENMACCSYQFRKMHASHIDSLGFPYDLESMMHYSSRAFGNGKGPTIEPLDKTKSIGQRRGFSRIDVMQINAMYCKDSPNTPPPTDPPTQPSTAPTSAPQGKVLKHASSNMCLALDRNNELIFSSNCQTRFKISEGKFWHPKGWLCAEPLSRQSESPIRFKVNCKEGFSKVNQGGRNFVIRHKGTGKCIHPNRGSSNPSEGTKAIIFHQCNAGSRIQFVEA</sequence>
<dbReference type="Gene3D" id="3.40.390.10">
    <property type="entry name" value="Collagenase (Catalytic Domain)"/>
    <property type="match status" value="1"/>
</dbReference>
<dbReference type="Pfam" id="PF01400">
    <property type="entry name" value="Astacin"/>
    <property type="match status" value="1"/>
</dbReference>
<evidence type="ECO:0000256" key="6">
    <source>
        <dbReference type="PROSITE-ProRule" id="PRU01211"/>
    </source>
</evidence>
<keyword evidence="1 6" id="KW-0645">Protease</keyword>
<evidence type="ECO:0000256" key="4">
    <source>
        <dbReference type="ARBA" id="ARBA00022833"/>
    </source>
</evidence>
<evidence type="ECO:0000256" key="1">
    <source>
        <dbReference type="ARBA" id="ARBA00022670"/>
    </source>
</evidence>
<evidence type="ECO:0000256" key="7">
    <source>
        <dbReference type="RuleBase" id="RU361183"/>
    </source>
</evidence>
<dbReference type="InterPro" id="IPR006026">
    <property type="entry name" value="Peptidase_Metallo"/>
</dbReference>
<reference evidence="10" key="1">
    <citation type="submission" date="2021-01" db="UniProtKB">
        <authorList>
            <consortium name="EnsemblMetazoa"/>
        </authorList>
    </citation>
    <scope>IDENTIFICATION</scope>
</reference>
<dbReference type="GO" id="GO:0004222">
    <property type="term" value="F:metalloendopeptidase activity"/>
    <property type="evidence" value="ECO:0007669"/>
    <property type="project" value="UniProtKB-UniRule"/>
</dbReference>
<dbReference type="Proteomes" id="UP000594262">
    <property type="component" value="Unplaced"/>
</dbReference>
<keyword evidence="4 6" id="KW-0862">Zinc</keyword>
<dbReference type="InterPro" id="IPR034035">
    <property type="entry name" value="Astacin-like_dom"/>
</dbReference>
<evidence type="ECO:0000256" key="3">
    <source>
        <dbReference type="ARBA" id="ARBA00022801"/>
    </source>
</evidence>
<keyword evidence="3 6" id="KW-0378">Hydrolase</keyword>
<evidence type="ECO:0000256" key="2">
    <source>
        <dbReference type="ARBA" id="ARBA00022723"/>
    </source>
</evidence>
<feature type="compositionally biased region" description="Pro residues" evidence="8">
    <location>
        <begin position="278"/>
        <end position="288"/>
    </location>
</feature>
<dbReference type="PANTHER" id="PTHR10127">
    <property type="entry name" value="DISCOIDIN, CUB, EGF, LAMININ , AND ZINC METALLOPROTEASE DOMAIN CONTAINING"/>
    <property type="match status" value="1"/>
</dbReference>
<dbReference type="AlphaFoldDB" id="A0A7M5VFM9"/>
<dbReference type="OrthoDB" id="291007at2759"/>
<proteinExistence type="predicted"/>
<comment type="caution">
    <text evidence="6">Lacks conserved residue(s) required for the propagation of feature annotation.</text>
</comment>
<feature type="compositionally biased region" description="Low complexity" evidence="8">
    <location>
        <begin position="289"/>
        <end position="298"/>
    </location>
</feature>
<protein>
    <recommendedName>
        <fullName evidence="7">Metalloendopeptidase</fullName>
        <ecNumber evidence="7">3.4.24.-</ecNumber>
    </recommendedName>
</protein>
<dbReference type="GO" id="GO:0006508">
    <property type="term" value="P:proteolysis"/>
    <property type="evidence" value="ECO:0007669"/>
    <property type="project" value="UniProtKB-KW"/>
</dbReference>
<dbReference type="InterPro" id="IPR024079">
    <property type="entry name" value="MetalloPept_cat_dom_sf"/>
</dbReference>
<dbReference type="InterPro" id="IPR001506">
    <property type="entry name" value="Peptidase_M12A"/>
</dbReference>
<dbReference type="EC" id="3.4.24.-" evidence="7"/>
<comment type="cofactor">
    <cofactor evidence="6 7">
        <name>Zn(2+)</name>
        <dbReference type="ChEBI" id="CHEBI:29105"/>
    </cofactor>
    <text evidence="6 7">Binds 1 zinc ion per subunit.</text>
</comment>
<evidence type="ECO:0000313" key="10">
    <source>
        <dbReference type="EnsemblMetazoa" id="CLYHEMP012688.1"/>
    </source>
</evidence>
<evidence type="ECO:0000313" key="11">
    <source>
        <dbReference type="Proteomes" id="UP000594262"/>
    </source>
</evidence>
<feature type="binding site" evidence="6">
    <location>
        <position position="178"/>
    </location>
    <ligand>
        <name>Zn(2+)</name>
        <dbReference type="ChEBI" id="CHEBI:29105"/>
        <note>catalytic</note>
    </ligand>
</feature>